<comment type="catalytic activity">
    <reaction evidence="6">
        <text>a sphingomyelin + H2O = phosphocholine + an N-acylsphing-4-enine + H(+)</text>
        <dbReference type="Rhea" id="RHEA:19253"/>
        <dbReference type="ChEBI" id="CHEBI:15377"/>
        <dbReference type="ChEBI" id="CHEBI:15378"/>
        <dbReference type="ChEBI" id="CHEBI:17636"/>
        <dbReference type="ChEBI" id="CHEBI:52639"/>
        <dbReference type="ChEBI" id="CHEBI:295975"/>
        <dbReference type="EC" id="3.1.4.12"/>
    </reaction>
    <physiologicalReaction direction="left-to-right" evidence="6">
        <dbReference type="Rhea" id="RHEA:19254"/>
    </physiologicalReaction>
</comment>
<evidence type="ECO:0000256" key="2">
    <source>
        <dbReference type="ARBA" id="ARBA00004991"/>
    </source>
</evidence>
<dbReference type="AlphaFoldDB" id="A0A803TUH8"/>
<keyword evidence="4" id="KW-0378">Hydrolase</keyword>
<dbReference type="GO" id="GO:0004767">
    <property type="term" value="F:sphingomyelin phosphodiesterase activity"/>
    <property type="evidence" value="ECO:0007669"/>
    <property type="project" value="UniProtKB-EC"/>
</dbReference>
<keyword evidence="5" id="KW-0746">Sphingolipid metabolism</keyword>
<evidence type="ECO:0000313" key="9">
    <source>
        <dbReference type="Ensembl" id="ENSACAP00000038868.1"/>
    </source>
</evidence>
<proteinExistence type="predicted"/>
<dbReference type="InterPro" id="IPR017766">
    <property type="entry name" value="Sphingomyelinase/PLipase_C"/>
</dbReference>
<feature type="compositionally biased region" description="Low complexity" evidence="8">
    <location>
        <begin position="35"/>
        <end position="46"/>
    </location>
</feature>
<dbReference type="PANTHER" id="PTHR16320:SF9">
    <property type="entry name" value="SPHINGOMYELIN PHOSPHODIESTERASE 5"/>
    <property type="match status" value="1"/>
</dbReference>
<evidence type="ECO:0000256" key="1">
    <source>
        <dbReference type="ARBA" id="ARBA00004760"/>
    </source>
</evidence>
<dbReference type="InterPro" id="IPR038772">
    <property type="entry name" value="Sph/SMPD2-like"/>
</dbReference>
<comment type="pathway">
    <text evidence="2">Sphingolipid metabolism.</text>
</comment>
<accession>A0A803TUH8</accession>
<reference evidence="9" key="1">
    <citation type="submission" date="2009-12" db="EMBL/GenBank/DDBJ databases">
        <title>The Genome Sequence of Anolis carolinensis (Green Anole Lizard).</title>
        <authorList>
            <consortium name="The Genome Sequencing Platform"/>
            <person name="Di Palma F."/>
            <person name="Alfoldi J."/>
            <person name="Heiman D."/>
            <person name="Young S."/>
            <person name="Grabherr M."/>
            <person name="Johnson J."/>
            <person name="Lander E.S."/>
            <person name="Lindblad-Toh K."/>
        </authorList>
    </citation>
    <scope>NUCLEOTIDE SEQUENCE [LARGE SCALE GENOMIC DNA]</scope>
    <source>
        <strain evidence="9">JBL SC #1</strain>
    </source>
</reference>
<feature type="region of interest" description="Disordered" evidence="8">
    <location>
        <begin position="35"/>
        <end position="70"/>
    </location>
</feature>
<dbReference type="InterPro" id="IPR036691">
    <property type="entry name" value="Endo/exonu/phosph_ase_sf"/>
</dbReference>
<dbReference type="Ensembl" id="ENSACAT00000048507.1">
    <property type="protein sequence ID" value="ENSACAP00000038868.1"/>
    <property type="gene ID" value="ENSACAG00000005338.3"/>
</dbReference>
<evidence type="ECO:0000313" key="10">
    <source>
        <dbReference type="Proteomes" id="UP000001646"/>
    </source>
</evidence>
<keyword evidence="5" id="KW-0443">Lipid metabolism</keyword>
<evidence type="ECO:0000256" key="8">
    <source>
        <dbReference type="SAM" id="MobiDB-lite"/>
    </source>
</evidence>
<dbReference type="SUPFAM" id="SSF56219">
    <property type="entry name" value="DNase I-like"/>
    <property type="match status" value="1"/>
</dbReference>
<dbReference type="PANTHER" id="PTHR16320">
    <property type="entry name" value="SPHINGOMYELINASE FAMILY MEMBER"/>
    <property type="match status" value="1"/>
</dbReference>
<dbReference type="Proteomes" id="UP000001646">
    <property type="component" value="Unplaced"/>
</dbReference>
<dbReference type="OrthoDB" id="40902at2759"/>
<dbReference type="GeneTree" id="ENSGT00400000022168"/>
<dbReference type="KEGG" id="acs:103281522"/>
<reference evidence="9" key="2">
    <citation type="submission" date="2025-08" db="UniProtKB">
        <authorList>
            <consortium name="Ensembl"/>
        </authorList>
    </citation>
    <scope>IDENTIFICATION</scope>
</reference>
<reference evidence="9" key="3">
    <citation type="submission" date="2025-09" db="UniProtKB">
        <authorList>
            <consortium name="Ensembl"/>
        </authorList>
    </citation>
    <scope>IDENTIFICATION</scope>
</reference>
<comment type="pathway">
    <text evidence="1">Lipid metabolism; sphingolipid metabolism.</text>
</comment>
<dbReference type="UniPathway" id="UPA00222"/>
<feature type="compositionally biased region" description="Gly residues" evidence="8">
    <location>
        <begin position="116"/>
        <end position="125"/>
    </location>
</feature>
<dbReference type="GO" id="GO:0006665">
    <property type="term" value="P:sphingolipid metabolic process"/>
    <property type="evidence" value="ECO:0007669"/>
    <property type="project" value="UniProtKB-UniPathway"/>
</dbReference>
<dbReference type="GO" id="GO:0005576">
    <property type="term" value="C:extracellular region"/>
    <property type="evidence" value="ECO:0007669"/>
    <property type="project" value="InterPro"/>
</dbReference>
<dbReference type="CDD" id="cd09078">
    <property type="entry name" value="nSMase"/>
    <property type="match status" value="1"/>
</dbReference>
<comment type="catalytic activity">
    <reaction evidence="7">
        <text>N-(hexadecanoyl)-sphing-4-enine-1-phosphocholine + H2O = N-hexadecanoylsphing-4-enine + phosphocholine + H(+)</text>
        <dbReference type="Rhea" id="RHEA:45644"/>
        <dbReference type="ChEBI" id="CHEBI:15377"/>
        <dbReference type="ChEBI" id="CHEBI:15378"/>
        <dbReference type="ChEBI" id="CHEBI:72959"/>
        <dbReference type="ChEBI" id="CHEBI:78646"/>
        <dbReference type="ChEBI" id="CHEBI:295975"/>
    </reaction>
    <physiologicalReaction direction="left-to-right" evidence="7">
        <dbReference type="Rhea" id="RHEA:45645"/>
    </physiologicalReaction>
</comment>
<protein>
    <recommendedName>
        <fullName evidence="3">sphingomyelin phosphodiesterase</fullName>
        <ecNumber evidence="3">3.1.4.12</ecNumber>
    </recommendedName>
</protein>
<evidence type="ECO:0000256" key="4">
    <source>
        <dbReference type="ARBA" id="ARBA00022801"/>
    </source>
</evidence>
<feature type="region of interest" description="Disordered" evidence="8">
    <location>
        <begin position="112"/>
        <end position="133"/>
    </location>
</feature>
<name>A0A803TUH8_ANOCA</name>
<organism evidence="9 10">
    <name type="scientific">Anolis carolinensis</name>
    <name type="common">Green anole</name>
    <name type="synonym">American chameleon</name>
    <dbReference type="NCBI Taxonomy" id="28377"/>
    <lineage>
        <taxon>Eukaryota</taxon>
        <taxon>Metazoa</taxon>
        <taxon>Chordata</taxon>
        <taxon>Craniata</taxon>
        <taxon>Vertebrata</taxon>
        <taxon>Euteleostomi</taxon>
        <taxon>Lepidosauria</taxon>
        <taxon>Squamata</taxon>
        <taxon>Bifurcata</taxon>
        <taxon>Unidentata</taxon>
        <taxon>Episquamata</taxon>
        <taxon>Toxicofera</taxon>
        <taxon>Iguania</taxon>
        <taxon>Dactyloidae</taxon>
        <taxon>Anolis</taxon>
    </lineage>
</organism>
<dbReference type="EC" id="3.1.4.12" evidence="3"/>
<dbReference type="Bgee" id="ENSACAG00000005338">
    <property type="expression patterns" value="Expressed in kidney and 4 other cell types or tissues"/>
</dbReference>
<dbReference type="GO" id="GO:0016020">
    <property type="term" value="C:membrane"/>
    <property type="evidence" value="ECO:0007669"/>
    <property type="project" value="GOC"/>
</dbReference>
<evidence type="ECO:0000256" key="3">
    <source>
        <dbReference type="ARBA" id="ARBA00012369"/>
    </source>
</evidence>
<evidence type="ECO:0000256" key="7">
    <source>
        <dbReference type="ARBA" id="ARBA00049371"/>
    </source>
</evidence>
<sequence length="365" mass="38652">MPDFRPVDGGQGPAPPAGLPTLTALLPGGLPVLAAPPGRPPALRLPAHSRKGPVRRGGVSAPRGPGPHLLLPQRQRLPAARGSGQVQQLGTLPVAGKHIGQILARAVTDTHCSRNGSGGPNGYGATGASPPRPCQRPLSTTIEMELDGEGDGAGEGRLWEVTARFPPQADFVCLQEVFDLRASASLCRSLGPIYPHILYDVGSYGLAGRAGLKVFNSGLFLASRHPILAVQYHCYPNGKGEDAFAAKGLLSVQVQLGSSHGQRIVGYLNCTHMHAPEADAQVRCDQMTLGLMWAQQFQDASTQPGDIVAFDIYCGDLNFDNCSEGILEGHRALTECLGACSHTYFPIRRRPTCLIRYLLCAHGSA</sequence>
<evidence type="ECO:0000256" key="5">
    <source>
        <dbReference type="ARBA" id="ARBA00022919"/>
    </source>
</evidence>
<evidence type="ECO:0000256" key="6">
    <source>
        <dbReference type="ARBA" id="ARBA00047268"/>
    </source>
</evidence>
<dbReference type="Gene3D" id="3.60.10.10">
    <property type="entry name" value="Endonuclease/exonuclease/phosphatase"/>
    <property type="match status" value="1"/>
</dbReference>
<keyword evidence="10" id="KW-1185">Reference proteome</keyword>